<dbReference type="FunFam" id="3.30.565.10:FF:000006">
    <property type="entry name" value="Sensor histidine kinase WalK"/>
    <property type="match status" value="1"/>
</dbReference>
<dbReference type="STRING" id="1003.SAMN04488541_102199"/>
<comment type="catalytic activity">
    <reaction evidence="1">
        <text>ATP + protein L-histidine = ADP + protein N-phospho-L-histidine.</text>
        <dbReference type="EC" id="2.7.13.3"/>
    </reaction>
</comment>
<dbReference type="InterPro" id="IPR003661">
    <property type="entry name" value="HisK_dim/P_dom"/>
</dbReference>
<evidence type="ECO:0000256" key="1">
    <source>
        <dbReference type="ARBA" id="ARBA00000085"/>
    </source>
</evidence>
<dbReference type="SMART" id="SM00387">
    <property type="entry name" value="HATPase_c"/>
    <property type="match status" value="1"/>
</dbReference>
<dbReference type="Pfam" id="PF02518">
    <property type="entry name" value="HATPase_c"/>
    <property type="match status" value="1"/>
</dbReference>
<evidence type="ECO:0000256" key="3">
    <source>
        <dbReference type="ARBA" id="ARBA00022553"/>
    </source>
</evidence>
<dbReference type="CDD" id="cd00082">
    <property type="entry name" value="HisKA"/>
    <property type="match status" value="1"/>
</dbReference>
<keyword evidence="6" id="KW-0175">Coiled coil</keyword>
<proteinExistence type="predicted"/>
<evidence type="ECO:0000313" key="8">
    <source>
        <dbReference type="EMBL" id="SFF24544.1"/>
    </source>
</evidence>
<feature type="coiled-coil region" evidence="6">
    <location>
        <begin position="141"/>
        <end position="168"/>
    </location>
</feature>
<dbReference type="Gene3D" id="1.10.287.130">
    <property type="match status" value="1"/>
</dbReference>
<dbReference type="PRINTS" id="PR00344">
    <property type="entry name" value="BCTRLSENSOR"/>
</dbReference>
<evidence type="ECO:0000256" key="2">
    <source>
        <dbReference type="ARBA" id="ARBA00012438"/>
    </source>
</evidence>
<protein>
    <recommendedName>
        <fullName evidence="2">histidine kinase</fullName>
        <ecNumber evidence="2">2.7.13.3</ecNumber>
    </recommendedName>
</protein>
<feature type="domain" description="Histidine kinase" evidence="7">
    <location>
        <begin position="178"/>
        <end position="392"/>
    </location>
</feature>
<dbReference type="SUPFAM" id="SSF55874">
    <property type="entry name" value="ATPase domain of HSP90 chaperone/DNA topoisomerase II/histidine kinase"/>
    <property type="match status" value="1"/>
</dbReference>
<name>A0A1I2H2S5_9BACT</name>
<dbReference type="SUPFAM" id="SSF55781">
    <property type="entry name" value="GAF domain-like"/>
    <property type="match status" value="1"/>
</dbReference>
<accession>A0A1I2H2S5</accession>
<dbReference type="Proteomes" id="UP000199513">
    <property type="component" value="Unassembled WGS sequence"/>
</dbReference>
<keyword evidence="9" id="KW-1185">Reference proteome</keyword>
<dbReference type="EMBL" id="FONY01000021">
    <property type="protein sequence ID" value="SFF24544.1"/>
    <property type="molecule type" value="Genomic_DNA"/>
</dbReference>
<dbReference type="InterPro" id="IPR029016">
    <property type="entry name" value="GAF-like_dom_sf"/>
</dbReference>
<dbReference type="PANTHER" id="PTHR43102:SF2">
    <property type="entry name" value="GAF DOMAIN-CONTAINING PROTEIN"/>
    <property type="match status" value="1"/>
</dbReference>
<keyword evidence="3" id="KW-0597">Phosphoprotein</keyword>
<evidence type="ECO:0000313" key="9">
    <source>
        <dbReference type="Proteomes" id="UP000199513"/>
    </source>
</evidence>
<evidence type="ECO:0000259" key="7">
    <source>
        <dbReference type="PROSITE" id="PS50109"/>
    </source>
</evidence>
<gene>
    <name evidence="8" type="ORF">SAMN04488541_102199</name>
</gene>
<dbReference type="RefSeq" id="WP_091545971.1">
    <property type="nucleotide sequence ID" value="NZ_FONY01000021.1"/>
</dbReference>
<dbReference type="InterPro" id="IPR003594">
    <property type="entry name" value="HATPase_dom"/>
</dbReference>
<keyword evidence="5 8" id="KW-0418">Kinase</keyword>
<dbReference type="InterPro" id="IPR036097">
    <property type="entry name" value="HisK_dim/P_sf"/>
</dbReference>
<dbReference type="Gene3D" id="3.30.450.40">
    <property type="match status" value="1"/>
</dbReference>
<evidence type="ECO:0000256" key="5">
    <source>
        <dbReference type="ARBA" id="ARBA00022777"/>
    </source>
</evidence>
<dbReference type="OrthoDB" id="9811889at2"/>
<dbReference type="PANTHER" id="PTHR43102">
    <property type="entry name" value="SLR1143 PROTEIN"/>
    <property type="match status" value="1"/>
</dbReference>
<dbReference type="InterPro" id="IPR005467">
    <property type="entry name" value="His_kinase_dom"/>
</dbReference>
<dbReference type="InterPro" id="IPR004358">
    <property type="entry name" value="Sig_transdc_His_kin-like_C"/>
</dbReference>
<organism evidence="8 9">
    <name type="scientific">Thermoflexibacter ruber</name>
    <dbReference type="NCBI Taxonomy" id="1003"/>
    <lineage>
        <taxon>Bacteria</taxon>
        <taxon>Pseudomonadati</taxon>
        <taxon>Bacteroidota</taxon>
        <taxon>Cytophagia</taxon>
        <taxon>Cytophagales</taxon>
        <taxon>Thermoflexibacteraceae</taxon>
        <taxon>Thermoflexibacter</taxon>
    </lineage>
</organism>
<dbReference type="SMART" id="SM00065">
    <property type="entry name" value="GAF"/>
    <property type="match status" value="1"/>
</dbReference>
<dbReference type="AlphaFoldDB" id="A0A1I2H2S5"/>
<dbReference type="InterPro" id="IPR003018">
    <property type="entry name" value="GAF"/>
</dbReference>
<evidence type="ECO:0000256" key="6">
    <source>
        <dbReference type="SAM" id="Coils"/>
    </source>
</evidence>
<dbReference type="InterPro" id="IPR036890">
    <property type="entry name" value="HATPase_C_sf"/>
</dbReference>
<dbReference type="PROSITE" id="PS50109">
    <property type="entry name" value="HIS_KIN"/>
    <property type="match status" value="1"/>
</dbReference>
<dbReference type="Pfam" id="PF01590">
    <property type="entry name" value="GAF"/>
    <property type="match status" value="1"/>
</dbReference>
<dbReference type="Gene3D" id="3.30.565.10">
    <property type="entry name" value="Histidine kinase-like ATPase, C-terminal domain"/>
    <property type="match status" value="1"/>
</dbReference>
<dbReference type="EC" id="2.7.13.3" evidence="2"/>
<sequence>MYAYDILDTLPEKDYDDIVNLASFICQTPISAISFIDRDREWQKANVGLPTNTGKREDSFCAYAILDSQPLIVNDALTDERFSKHPAVLGNLKVRFYAGVPITTPQGFNLGMLCVVDSVPRELEPEKLEALQKLGNQVCNLLELRLKNKNLGLIIDELNEKNDRIQKLSNIQAKLLYIISHDLKSPLATLQNLLNLLRHEDLSQEEMLLITKDLQLSVSNASFLLSNLLEWGINQVKQGKLTLSNFSLHNVVKQVVALFALIANKKEVEIINLVSEHVYITADEGALSLIIRNLVQNALKFTSNGTVTVSTREENAYHIIVIDDTGVGMSEEVKNKLFNWENRVKKEGTAKEKGSGLGLLMCKDFITQMGGEIWVESELGKGTKISFSLPKL</sequence>
<evidence type="ECO:0000256" key="4">
    <source>
        <dbReference type="ARBA" id="ARBA00022679"/>
    </source>
</evidence>
<dbReference type="GO" id="GO:0000155">
    <property type="term" value="F:phosphorelay sensor kinase activity"/>
    <property type="evidence" value="ECO:0007669"/>
    <property type="project" value="InterPro"/>
</dbReference>
<reference evidence="8 9" key="1">
    <citation type="submission" date="2016-10" db="EMBL/GenBank/DDBJ databases">
        <authorList>
            <person name="de Groot N.N."/>
        </authorList>
    </citation>
    <scope>NUCLEOTIDE SEQUENCE [LARGE SCALE GENOMIC DNA]</scope>
    <source>
        <strain>GEY</strain>
        <strain evidence="9">DSM 9560</strain>
    </source>
</reference>
<dbReference type="SUPFAM" id="SSF47384">
    <property type="entry name" value="Homodimeric domain of signal transducing histidine kinase"/>
    <property type="match status" value="1"/>
</dbReference>
<keyword evidence="4" id="KW-0808">Transferase</keyword>